<sequence length="267" mass="28920">MKGLRIVAALGVLAGWTAAAQADERDFCADRPGKATPSCTIDTGHLQVEAGLFDYAYSRDSDTAESDYSSGDLLLRYGVNDSLEARVGWDGYGWTRSRDRMTGFVDHGQGAGDLTLSVRQNLRHPDDTGTAFAIQPNITLPIGHNPIGAGTWSAGVLMPFGADLAKNWRLTLDPEVDAAPDQDRHGRHLAYAMAAAVTRSIGDAWQLSGEGWVMRDDDPSGHETQASIDFSAAWQPDKNRQIDVSTYVGANHATPRIELVFGVSQRF</sequence>
<evidence type="ECO:0000313" key="3">
    <source>
        <dbReference type="Proteomes" id="UP000570166"/>
    </source>
</evidence>
<dbReference type="InterPro" id="IPR025737">
    <property type="entry name" value="FApF"/>
</dbReference>
<feature type="signal peptide" evidence="1">
    <location>
        <begin position="1"/>
        <end position="22"/>
    </location>
</feature>
<dbReference type="EMBL" id="JACEIB010000026">
    <property type="protein sequence ID" value="MBA2935570.1"/>
    <property type="molecule type" value="Genomic_DNA"/>
</dbReference>
<organism evidence="2 3">
    <name type="scientific">Sphingomonas chungangi</name>
    <dbReference type="NCBI Taxonomy" id="2683589"/>
    <lineage>
        <taxon>Bacteria</taxon>
        <taxon>Pseudomonadati</taxon>
        <taxon>Pseudomonadota</taxon>
        <taxon>Alphaproteobacteria</taxon>
        <taxon>Sphingomonadales</taxon>
        <taxon>Sphingomonadaceae</taxon>
        <taxon>Sphingomonas</taxon>
    </lineage>
</organism>
<keyword evidence="1" id="KW-0732">Signal</keyword>
<proteinExistence type="predicted"/>
<name>A0A838L9J3_9SPHN</name>
<dbReference type="Pfam" id="PF13557">
    <property type="entry name" value="Phenol_MetA_deg"/>
    <property type="match status" value="1"/>
</dbReference>
<comment type="caution">
    <text evidence="2">The sequence shown here is derived from an EMBL/GenBank/DDBJ whole genome shotgun (WGS) entry which is preliminary data.</text>
</comment>
<feature type="chain" id="PRO_5032702901" evidence="1">
    <location>
        <begin position="23"/>
        <end position="267"/>
    </location>
</feature>
<dbReference type="RefSeq" id="WP_160362790.1">
    <property type="nucleotide sequence ID" value="NZ_JACEIB010000026.1"/>
</dbReference>
<reference evidence="2 3" key="1">
    <citation type="submission" date="2020-07" db="EMBL/GenBank/DDBJ databases">
        <authorList>
            <person name="Sun Q."/>
        </authorList>
    </citation>
    <scope>NUCLEOTIDE SEQUENCE [LARGE SCALE GENOMIC DNA]</scope>
    <source>
        <strain evidence="2 3">CGMCC 1.13654</strain>
    </source>
</reference>
<evidence type="ECO:0000256" key="1">
    <source>
        <dbReference type="SAM" id="SignalP"/>
    </source>
</evidence>
<dbReference type="AlphaFoldDB" id="A0A838L9J3"/>
<keyword evidence="3" id="KW-1185">Reference proteome</keyword>
<dbReference type="Proteomes" id="UP000570166">
    <property type="component" value="Unassembled WGS sequence"/>
</dbReference>
<gene>
    <name evidence="2" type="ORF">HZF05_15905</name>
</gene>
<evidence type="ECO:0000313" key="2">
    <source>
        <dbReference type="EMBL" id="MBA2935570.1"/>
    </source>
</evidence>
<protein>
    <submittedName>
        <fullName evidence="2">Transporter</fullName>
    </submittedName>
</protein>
<accession>A0A838L9J3</accession>